<accession>A0A411KX33</accession>
<organism evidence="1">
    <name type="scientific">Escherichia coli</name>
    <dbReference type="NCBI Taxonomy" id="562"/>
    <lineage>
        <taxon>Bacteria</taxon>
        <taxon>Pseudomonadati</taxon>
        <taxon>Pseudomonadota</taxon>
        <taxon>Gammaproteobacteria</taxon>
        <taxon>Enterobacterales</taxon>
        <taxon>Enterobacteriaceae</taxon>
        <taxon>Escherichia</taxon>
    </lineage>
</organism>
<reference evidence="1" key="1">
    <citation type="submission" date="2019-01" db="EMBL/GenBank/DDBJ databases">
        <title>Complete sequence of plasmid pHNBS17e.</title>
        <authorList>
            <person name="Liu J.H."/>
            <person name="Huang X.Y."/>
            <person name="Lv L.C."/>
        </authorList>
    </citation>
    <scope>NUCLEOTIDE SEQUENCE</scope>
    <source>
        <strain evidence="1">6BS17eCTX</strain>
        <plasmid evidence="1">pHNBS17e</plasmid>
    </source>
</reference>
<proteinExistence type="predicted"/>
<keyword evidence="1" id="KW-0614">Plasmid</keyword>
<dbReference type="EMBL" id="MK416152">
    <property type="protein sequence ID" value="QBC89056.1"/>
    <property type="molecule type" value="Genomic_DNA"/>
</dbReference>
<name>A0A411KX33_ECOLX</name>
<geneLocation type="plasmid" evidence="1">
    <name>pHNBS17e</name>
</geneLocation>
<dbReference type="AlphaFoldDB" id="A0A411KX33"/>
<evidence type="ECO:0000313" key="1">
    <source>
        <dbReference type="EMBL" id="QBC89056.1"/>
    </source>
</evidence>
<protein>
    <submittedName>
        <fullName evidence="1">Uncharacterized protein</fullName>
    </submittedName>
</protein>
<sequence length="31" mass="3220">MSPETGALSGVRGMILAISNAVTPKRECRSS</sequence>